<dbReference type="PRINTS" id="PR01486">
    <property type="entry name" value="PHPHLIPASEA1"/>
</dbReference>
<keyword evidence="13 18" id="KW-0106">Calcium</keyword>
<dbReference type="RefSeq" id="WP_279246035.1">
    <property type="nucleotide sequence ID" value="NZ_SHNN01000002.1"/>
</dbReference>
<keyword evidence="8" id="KW-1134">Transmembrane beta strand</keyword>
<keyword evidence="9" id="KW-0812">Transmembrane</keyword>
<comment type="cofactor">
    <cofactor evidence="18">
        <name>Ca(2+)</name>
        <dbReference type="ChEBI" id="CHEBI:29108"/>
    </cofactor>
    <text evidence="18">Binds 1 Ca(2+) ion per monomer. In the dimeric form the Ca(2+) is bound by different amino acids with binding of each Ca(2+) shared with ligands coming from each monomer. The Ca(2+) ion may have a role in catalysis.</text>
</comment>
<comment type="subcellular location">
    <subcellularLocation>
        <location evidence="18">Cell outer membrane</location>
        <topology evidence="18">Multi-pass membrane protein</topology>
    </subcellularLocation>
    <text evidence="18">One of the very few enzymes located there.</text>
</comment>
<dbReference type="PANTHER" id="PTHR40457">
    <property type="entry name" value="PHOSPHOLIPASE A1"/>
    <property type="match status" value="1"/>
</dbReference>
<dbReference type="Proteomes" id="UP001143362">
    <property type="component" value="Unassembled WGS sequence"/>
</dbReference>
<comment type="caution">
    <text evidence="19">The sequence shown here is derived from an EMBL/GenBank/DDBJ whole genome shotgun (WGS) entry which is preliminary data.</text>
</comment>
<comment type="catalytic activity">
    <reaction evidence="2 18">
        <text>a 1,2-diacyl-sn-glycero-3-phosphocholine + H2O = a 1-acyl-sn-glycero-3-phosphocholine + a fatty acid + H(+)</text>
        <dbReference type="Rhea" id="RHEA:15801"/>
        <dbReference type="ChEBI" id="CHEBI:15377"/>
        <dbReference type="ChEBI" id="CHEBI:15378"/>
        <dbReference type="ChEBI" id="CHEBI:28868"/>
        <dbReference type="ChEBI" id="CHEBI:57643"/>
        <dbReference type="ChEBI" id="CHEBI:58168"/>
        <dbReference type="EC" id="3.1.1.4"/>
    </reaction>
</comment>
<dbReference type="InterPro" id="IPR003187">
    <property type="entry name" value="PLipase_A1"/>
</dbReference>
<dbReference type="CDD" id="cd00541">
    <property type="entry name" value="OMPLA"/>
    <property type="match status" value="1"/>
</dbReference>
<reference evidence="19" key="1">
    <citation type="submission" date="2019-02" db="EMBL/GenBank/DDBJ databases">
        <authorList>
            <person name="Li S.-H."/>
        </authorList>
    </citation>
    <scope>NUCLEOTIDE SEQUENCE</scope>
    <source>
        <strain evidence="19">IMCC14734</strain>
    </source>
</reference>
<evidence type="ECO:0000256" key="12">
    <source>
        <dbReference type="ARBA" id="ARBA00022801"/>
    </source>
</evidence>
<protein>
    <recommendedName>
        <fullName evidence="7 18">Phospholipase A1</fullName>
        <ecNumber evidence="5 18">3.1.1.32</ecNumber>
        <ecNumber evidence="6 18">3.1.1.4</ecNumber>
    </recommendedName>
    <alternativeName>
        <fullName evidence="18">Phosphatidylcholine 1-acylhydrolase</fullName>
    </alternativeName>
</protein>
<proteinExistence type="inferred from homology"/>
<evidence type="ECO:0000256" key="16">
    <source>
        <dbReference type="ARBA" id="ARBA00023136"/>
    </source>
</evidence>
<evidence type="ECO:0000256" key="18">
    <source>
        <dbReference type="RuleBase" id="RU366027"/>
    </source>
</evidence>
<evidence type="ECO:0000256" key="7">
    <source>
        <dbReference type="ARBA" id="ARBA00021726"/>
    </source>
</evidence>
<accession>A0ABT3TID1</accession>
<dbReference type="EC" id="3.1.1.4" evidence="6 18"/>
<keyword evidence="11" id="KW-0732">Signal</keyword>
<keyword evidence="12 18" id="KW-0378">Hydrolase</keyword>
<keyword evidence="15 18" id="KW-0443">Lipid metabolism</keyword>
<keyword evidence="17 18" id="KW-0998">Cell outer membrane</keyword>
<evidence type="ECO:0000256" key="15">
    <source>
        <dbReference type="ARBA" id="ARBA00023098"/>
    </source>
</evidence>
<dbReference type="SUPFAM" id="SSF56931">
    <property type="entry name" value="Outer membrane phospholipase A (OMPLA)"/>
    <property type="match status" value="1"/>
</dbReference>
<keyword evidence="14 18" id="KW-0442">Lipid degradation</keyword>
<dbReference type="PANTHER" id="PTHR40457:SF1">
    <property type="entry name" value="PHOSPHOLIPASE A1"/>
    <property type="match status" value="1"/>
</dbReference>
<dbReference type="InterPro" id="IPR036541">
    <property type="entry name" value="PLipase_A1_sf"/>
</dbReference>
<dbReference type="Pfam" id="PF02253">
    <property type="entry name" value="PLA1"/>
    <property type="match status" value="1"/>
</dbReference>
<evidence type="ECO:0000256" key="2">
    <source>
        <dbReference type="ARBA" id="ARBA00001604"/>
    </source>
</evidence>
<evidence type="ECO:0000256" key="6">
    <source>
        <dbReference type="ARBA" id="ARBA00013278"/>
    </source>
</evidence>
<comment type="subunit">
    <text evidence="4 18">Homodimer; dimerization is reversible, and the dimeric form is the active one.</text>
</comment>
<evidence type="ECO:0000256" key="13">
    <source>
        <dbReference type="ARBA" id="ARBA00022837"/>
    </source>
</evidence>
<evidence type="ECO:0000256" key="17">
    <source>
        <dbReference type="ARBA" id="ARBA00023237"/>
    </source>
</evidence>
<evidence type="ECO:0000256" key="14">
    <source>
        <dbReference type="ARBA" id="ARBA00022963"/>
    </source>
</evidence>
<evidence type="ECO:0000256" key="3">
    <source>
        <dbReference type="ARBA" id="ARBA00010525"/>
    </source>
</evidence>
<comment type="function">
    <text evidence="18">Hydrolysis of phosphatidylcholine with phospholipase A2 (EC 3.1.1.4) and phospholipase A1 (EC 3.1.1.32) activities.</text>
</comment>
<keyword evidence="16" id="KW-0472">Membrane</keyword>
<evidence type="ECO:0000256" key="9">
    <source>
        <dbReference type="ARBA" id="ARBA00022692"/>
    </source>
</evidence>
<evidence type="ECO:0000313" key="20">
    <source>
        <dbReference type="Proteomes" id="UP001143362"/>
    </source>
</evidence>
<keyword evidence="10 18" id="KW-0479">Metal-binding</keyword>
<name>A0ABT3TID1_9GAMM</name>
<evidence type="ECO:0000313" key="19">
    <source>
        <dbReference type="EMBL" id="MCX2982041.1"/>
    </source>
</evidence>
<evidence type="ECO:0000256" key="4">
    <source>
        <dbReference type="ARBA" id="ARBA00011702"/>
    </source>
</evidence>
<keyword evidence="20" id="KW-1185">Reference proteome</keyword>
<dbReference type="EMBL" id="SHNN01000002">
    <property type="protein sequence ID" value="MCX2982041.1"/>
    <property type="molecule type" value="Genomic_DNA"/>
</dbReference>
<dbReference type="Gene3D" id="2.40.230.10">
    <property type="entry name" value="Phospholipase A1"/>
    <property type="match status" value="1"/>
</dbReference>
<evidence type="ECO:0000256" key="11">
    <source>
        <dbReference type="ARBA" id="ARBA00022729"/>
    </source>
</evidence>
<evidence type="ECO:0000256" key="5">
    <source>
        <dbReference type="ARBA" id="ARBA00013179"/>
    </source>
</evidence>
<comment type="catalytic activity">
    <reaction evidence="1 18">
        <text>a 1,2-diacyl-sn-glycero-3-phosphocholine + H2O = a 2-acyl-sn-glycero-3-phosphocholine + a fatty acid + H(+)</text>
        <dbReference type="Rhea" id="RHEA:18689"/>
        <dbReference type="ChEBI" id="CHEBI:15377"/>
        <dbReference type="ChEBI" id="CHEBI:15378"/>
        <dbReference type="ChEBI" id="CHEBI:28868"/>
        <dbReference type="ChEBI" id="CHEBI:57643"/>
        <dbReference type="ChEBI" id="CHEBI:57875"/>
        <dbReference type="EC" id="3.1.1.32"/>
    </reaction>
</comment>
<comment type="similarity">
    <text evidence="3 18">Belongs to the phospholipase A1 family.</text>
</comment>
<evidence type="ECO:0000256" key="8">
    <source>
        <dbReference type="ARBA" id="ARBA00022452"/>
    </source>
</evidence>
<evidence type="ECO:0000256" key="1">
    <source>
        <dbReference type="ARBA" id="ARBA00000111"/>
    </source>
</evidence>
<dbReference type="EC" id="3.1.1.32" evidence="5 18"/>
<sequence>MKPISLGFCTFIAVANSYAGTAPELCAAFGDDVARLSCYDAYYSPADSQVKIDITAENQNEILSQSAIAATAVETATEPSESNAQLPLISRNQQELELAEKRFSMTPHRPNYILPVTYNASSDYSVYDPLGESFSDAEIKFQLSIKTLLARDLWRGSSIWLGYTQQSYWQLYADTIASEPFRETNHEPELIWQIPTEFDVFGWNARLATIGLNHQSNGRIDPLSRSWNRVTAGLALDKGNFVASVKTWVRIEEPEGAEDNPNIEDYMGRVQLGLAYQHRDHLFFLGLKNNLSSDNRSGVELNWSFPLVYHLKGFVQVYSGYGENLIDMENDTKRIGIGIALNDWL</sequence>
<gene>
    <name evidence="19" type="ORF">EYC98_14350</name>
</gene>
<evidence type="ECO:0000256" key="10">
    <source>
        <dbReference type="ARBA" id="ARBA00022723"/>
    </source>
</evidence>
<organism evidence="19 20">
    <name type="scientific">Candidatus Litorirhabdus singularis</name>
    <dbReference type="NCBI Taxonomy" id="2518993"/>
    <lineage>
        <taxon>Bacteria</taxon>
        <taxon>Pseudomonadati</taxon>
        <taxon>Pseudomonadota</taxon>
        <taxon>Gammaproteobacteria</taxon>
        <taxon>Cellvibrionales</taxon>
        <taxon>Halieaceae</taxon>
        <taxon>Candidatus Litorirhabdus</taxon>
    </lineage>
</organism>